<proteinExistence type="predicted"/>
<protein>
    <submittedName>
        <fullName evidence="1">Uncharacterized protein</fullName>
    </submittedName>
</protein>
<dbReference type="AlphaFoldDB" id="A0A2P2PBU4"/>
<accession>A0A2P2PBU4</accession>
<reference evidence="1" key="1">
    <citation type="submission" date="2018-02" db="EMBL/GenBank/DDBJ databases">
        <title>Rhizophora mucronata_Transcriptome.</title>
        <authorList>
            <person name="Meera S.P."/>
            <person name="Sreeshan A."/>
            <person name="Augustine A."/>
        </authorList>
    </citation>
    <scope>NUCLEOTIDE SEQUENCE</scope>
    <source>
        <tissue evidence="1">Leaf</tissue>
    </source>
</reference>
<organism evidence="1">
    <name type="scientific">Rhizophora mucronata</name>
    <name type="common">Asiatic mangrove</name>
    <dbReference type="NCBI Taxonomy" id="61149"/>
    <lineage>
        <taxon>Eukaryota</taxon>
        <taxon>Viridiplantae</taxon>
        <taxon>Streptophyta</taxon>
        <taxon>Embryophyta</taxon>
        <taxon>Tracheophyta</taxon>
        <taxon>Spermatophyta</taxon>
        <taxon>Magnoliopsida</taxon>
        <taxon>eudicotyledons</taxon>
        <taxon>Gunneridae</taxon>
        <taxon>Pentapetalae</taxon>
        <taxon>rosids</taxon>
        <taxon>fabids</taxon>
        <taxon>Malpighiales</taxon>
        <taxon>Rhizophoraceae</taxon>
        <taxon>Rhizophora</taxon>
    </lineage>
</organism>
<sequence length="49" mass="5780">MLGIIEQQIHMNLLHQKANIKSTILVKFSLLPPKQKKKKKYLLTFLFKS</sequence>
<evidence type="ECO:0000313" key="1">
    <source>
        <dbReference type="EMBL" id="MBX52187.1"/>
    </source>
</evidence>
<dbReference type="EMBL" id="GGEC01071703">
    <property type="protein sequence ID" value="MBX52187.1"/>
    <property type="molecule type" value="Transcribed_RNA"/>
</dbReference>
<name>A0A2P2PBU4_RHIMU</name>